<sequence length="183" mass="18562">MVPHDSNQLPRRARRVYELGRLRFAARLAFVVVPVALAAVALGAPWPEAFCLTGILSGAGIWLRWRGRDVGSSVLPGVLAGAVPLLASGAVALTDGSCQALASPCVGFSILAGLAAGLLVGWTARQAREGRLLRWLACATIAISTSCLSCLGLGLGPSLGSAAGILGASLPFVILGAGRPGRA</sequence>
<evidence type="ECO:0000313" key="2">
    <source>
        <dbReference type="EMBL" id="MDY7226967.1"/>
    </source>
</evidence>
<name>A0ABU5H0J4_9BACT</name>
<keyword evidence="1" id="KW-1133">Transmembrane helix</keyword>
<accession>A0ABU5H0J4</accession>
<protein>
    <submittedName>
        <fullName evidence="2">Uncharacterized protein</fullName>
    </submittedName>
</protein>
<feature type="transmembrane region" description="Helical" evidence="1">
    <location>
        <begin position="100"/>
        <end position="120"/>
    </location>
</feature>
<feature type="transmembrane region" description="Helical" evidence="1">
    <location>
        <begin position="161"/>
        <end position="178"/>
    </location>
</feature>
<dbReference type="RefSeq" id="WP_321545687.1">
    <property type="nucleotide sequence ID" value="NZ_JAXIVS010000003.1"/>
</dbReference>
<keyword evidence="1" id="KW-0812">Transmembrane</keyword>
<gene>
    <name evidence="2" type="ORF">SYV04_11225</name>
</gene>
<feature type="transmembrane region" description="Helical" evidence="1">
    <location>
        <begin position="21"/>
        <end position="40"/>
    </location>
</feature>
<feature type="transmembrane region" description="Helical" evidence="1">
    <location>
        <begin position="46"/>
        <end position="63"/>
    </location>
</feature>
<comment type="caution">
    <text evidence="2">The sequence shown here is derived from an EMBL/GenBank/DDBJ whole genome shotgun (WGS) entry which is preliminary data.</text>
</comment>
<dbReference type="EMBL" id="JAXIVS010000003">
    <property type="protein sequence ID" value="MDY7226967.1"/>
    <property type="molecule type" value="Genomic_DNA"/>
</dbReference>
<evidence type="ECO:0000256" key="1">
    <source>
        <dbReference type="SAM" id="Phobius"/>
    </source>
</evidence>
<feature type="transmembrane region" description="Helical" evidence="1">
    <location>
        <begin position="75"/>
        <end position="94"/>
    </location>
</feature>
<dbReference type="Proteomes" id="UP001291309">
    <property type="component" value="Unassembled WGS sequence"/>
</dbReference>
<proteinExistence type="predicted"/>
<keyword evidence="3" id="KW-1185">Reference proteome</keyword>
<evidence type="ECO:0000313" key="3">
    <source>
        <dbReference type="Proteomes" id="UP001291309"/>
    </source>
</evidence>
<keyword evidence="1" id="KW-0472">Membrane</keyword>
<reference evidence="2 3" key="1">
    <citation type="submission" date="2023-12" db="EMBL/GenBank/DDBJ databases">
        <title>the genome sequence of Hyalangium sp. s54d21.</title>
        <authorList>
            <person name="Zhang X."/>
        </authorList>
    </citation>
    <scope>NUCLEOTIDE SEQUENCE [LARGE SCALE GENOMIC DNA]</scope>
    <source>
        <strain evidence="3">s54d21</strain>
    </source>
</reference>
<organism evidence="2 3">
    <name type="scientific">Hyalangium rubrum</name>
    <dbReference type="NCBI Taxonomy" id="3103134"/>
    <lineage>
        <taxon>Bacteria</taxon>
        <taxon>Pseudomonadati</taxon>
        <taxon>Myxococcota</taxon>
        <taxon>Myxococcia</taxon>
        <taxon>Myxococcales</taxon>
        <taxon>Cystobacterineae</taxon>
        <taxon>Archangiaceae</taxon>
        <taxon>Hyalangium</taxon>
    </lineage>
</organism>
<feature type="transmembrane region" description="Helical" evidence="1">
    <location>
        <begin position="132"/>
        <end position="155"/>
    </location>
</feature>